<reference evidence="2 3" key="1">
    <citation type="journal article" date="2024" name="Nat. Commun.">
        <title>Phylogenomics reveals the evolutionary origins of lichenization in chlorophyte algae.</title>
        <authorList>
            <person name="Puginier C."/>
            <person name="Libourel C."/>
            <person name="Otte J."/>
            <person name="Skaloud P."/>
            <person name="Haon M."/>
            <person name="Grisel S."/>
            <person name="Petersen M."/>
            <person name="Berrin J.G."/>
            <person name="Delaux P.M."/>
            <person name="Dal Grande F."/>
            <person name="Keller J."/>
        </authorList>
    </citation>
    <scope>NUCLEOTIDE SEQUENCE [LARGE SCALE GENOMIC DNA]</scope>
    <source>
        <strain evidence="2 3">SAG 2145</strain>
    </source>
</reference>
<dbReference type="PANTHER" id="PTHR30383">
    <property type="entry name" value="THIOESTERASE 1/PROTEASE 1/LYSOPHOSPHOLIPASE L1"/>
    <property type="match status" value="1"/>
</dbReference>
<dbReference type="SUPFAM" id="SSF52266">
    <property type="entry name" value="SGNH hydrolase"/>
    <property type="match status" value="1"/>
</dbReference>
<dbReference type="InterPro" id="IPR013830">
    <property type="entry name" value="SGNH_hydro"/>
</dbReference>
<dbReference type="Proteomes" id="UP001438707">
    <property type="component" value="Unassembled WGS sequence"/>
</dbReference>
<evidence type="ECO:0000313" key="2">
    <source>
        <dbReference type="EMBL" id="KAK9839155.1"/>
    </source>
</evidence>
<dbReference type="Pfam" id="PF13472">
    <property type="entry name" value="Lipase_GDSL_2"/>
    <property type="match status" value="1"/>
</dbReference>
<evidence type="ECO:0000259" key="1">
    <source>
        <dbReference type="Pfam" id="PF13472"/>
    </source>
</evidence>
<sequence length="267" mass="29852">MNPRGVSSVLRINGCIPPLDHPAPRREGYAQAYEHELMKQAIKADSEKGYELIFYGDSITETWTGTDMGRECPRCAGVPEVLEKYFGMYDKGIYAVGGDQVNHLMYRLQRRELLKRHPPKVSVLLIGTNDLGAASCFPGGAAPIIRAANATAQRIWEMLVYMRTNNPKTTIVLLAILPRGGQTDQTWWDWPNRFSRAIDIINSQLRQFAESLDGVHYVDCSNPLLPGGRLDENLMPDALHPNAEGMDVFAECFAEEVHRHMGPPSSL</sequence>
<dbReference type="InterPro" id="IPR051532">
    <property type="entry name" value="Ester_Hydrolysis_Enzymes"/>
</dbReference>
<keyword evidence="3" id="KW-1185">Reference proteome</keyword>
<dbReference type="EMBL" id="JALJOS010000005">
    <property type="protein sequence ID" value="KAK9839155.1"/>
    <property type="molecule type" value="Genomic_DNA"/>
</dbReference>
<gene>
    <name evidence="2" type="ORF">WJX74_010631</name>
</gene>
<dbReference type="AlphaFoldDB" id="A0AAW1RZH8"/>
<dbReference type="InterPro" id="IPR036514">
    <property type="entry name" value="SGNH_hydro_sf"/>
</dbReference>
<feature type="domain" description="SGNH hydrolase-type esterase" evidence="1">
    <location>
        <begin position="54"/>
        <end position="247"/>
    </location>
</feature>
<accession>A0AAW1RZH8</accession>
<name>A0AAW1RZH8_9CHLO</name>
<evidence type="ECO:0000313" key="3">
    <source>
        <dbReference type="Proteomes" id="UP001438707"/>
    </source>
</evidence>
<proteinExistence type="predicted"/>
<organism evidence="2 3">
    <name type="scientific">Apatococcus lobatus</name>
    <dbReference type="NCBI Taxonomy" id="904363"/>
    <lineage>
        <taxon>Eukaryota</taxon>
        <taxon>Viridiplantae</taxon>
        <taxon>Chlorophyta</taxon>
        <taxon>core chlorophytes</taxon>
        <taxon>Trebouxiophyceae</taxon>
        <taxon>Chlorellales</taxon>
        <taxon>Chlorellaceae</taxon>
        <taxon>Apatococcus</taxon>
    </lineage>
</organism>
<protein>
    <recommendedName>
        <fullName evidence="1">SGNH hydrolase-type esterase domain-containing protein</fullName>
    </recommendedName>
</protein>
<comment type="caution">
    <text evidence="2">The sequence shown here is derived from an EMBL/GenBank/DDBJ whole genome shotgun (WGS) entry which is preliminary data.</text>
</comment>
<dbReference type="Gene3D" id="3.40.50.1110">
    <property type="entry name" value="SGNH hydrolase"/>
    <property type="match status" value="1"/>
</dbReference>